<dbReference type="Gene3D" id="1.10.10.10">
    <property type="entry name" value="Winged helix-like DNA-binding domain superfamily/Winged helix DNA-binding domain"/>
    <property type="match status" value="1"/>
</dbReference>
<dbReference type="PANTHER" id="PTHR43537:SF45">
    <property type="entry name" value="GNTR FAMILY REGULATORY PROTEIN"/>
    <property type="match status" value="1"/>
</dbReference>
<comment type="caution">
    <text evidence="5">The sequence shown here is derived from an EMBL/GenBank/DDBJ whole genome shotgun (WGS) entry which is preliminary data.</text>
</comment>
<evidence type="ECO:0000313" key="5">
    <source>
        <dbReference type="EMBL" id="GLI43562.1"/>
    </source>
</evidence>
<dbReference type="GO" id="GO:0003677">
    <property type="term" value="F:DNA binding"/>
    <property type="evidence" value="ECO:0007669"/>
    <property type="project" value="UniProtKB-KW"/>
</dbReference>
<keyword evidence="1" id="KW-0805">Transcription regulation</keyword>
<dbReference type="GO" id="GO:0003700">
    <property type="term" value="F:DNA-binding transcription factor activity"/>
    <property type="evidence" value="ECO:0007669"/>
    <property type="project" value="InterPro"/>
</dbReference>
<keyword evidence="2" id="KW-0238">DNA-binding</keyword>
<evidence type="ECO:0000256" key="2">
    <source>
        <dbReference type="ARBA" id="ARBA00023125"/>
    </source>
</evidence>
<dbReference type="PROSITE" id="PS50949">
    <property type="entry name" value="HTH_GNTR"/>
    <property type="match status" value="1"/>
</dbReference>
<sequence>MPARAGAAPAVAMSLPEMGGRRASYRERIGEALRAAVITGELAPGKVYSVPALAEQFGVSATPVREAMLDLVKEELVEPVPNKGFRVKVVSESQLDEYTKLRELIEIPTTVALATTADPADIEALRPLAQAIVDAAAEEDLIAYVEADMRFHLEMLALSGNATLVETVRNLRQRSRLYGLTALMELGELEESAGEHMEILHGLLTRDPEYVQQVMELHLSHVRGSWAQPS</sequence>
<accession>A0A9W6GB42</accession>
<feature type="domain" description="HTH gntR-type" evidence="4">
    <location>
        <begin position="23"/>
        <end position="90"/>
    </location>
</feature>
<dbReference type="Proteomes" id="UP001144313">
    <property type="component" value="Unassembled WGS sequence"/>
</dbReference>
<dbReference type="InterPro" id="IPR008920">
    <property type="entry name" value="TF_FadR/GntR_C"/>
</dbReference>
<dbReference type="SMART" id="SM00345">
    <property type="entry name" value="HTH_GNTR"/>
    <property type="match status" value="1"/>
</dbReference>
<dbReference type="EMBL" id="BSDT01000001">
    <property type="protein sequence ID" value="GLI43562.1"/>
    <property type="molecule type" value="Genomic_DNA"/>
</dbReference>
<dbReference type="RefSeq" id="WP_270118669.1">
    <property type="nucleotide sequence ID" value="NZ_BAAAOL010000017.1"/>
</dbReference>
<dbReference type="SUPFAM" id="SSF46785">
    <property type="entry name" value="Winged helix' DNA-binding domain"/>
    <property type="match status" value="1"/>
</dbReference>
<dbReference type="SUPFAM" id="SSF48008">
    <property type="entry name" value="GntR ligand-binding domain-like"/>
    <property type="match status" value="1"/>
</dbReference>
<dbReference type="PANTHER" id="PTHR43537">
    <property type="entry name" value="TRANSCRIPTIONAL REGULATOR, GNTR FAMILY"/>
    <property type="match status" value="1"/>
</dbReference>
<dbReference type="InterPro" id="IPR000524">
    <property type="entry name" value="Tscrpt_reg_HTH_GntR"/>
</dbReference>
<proteinExistence type="predicted"/>
<keyword evidence="6" id="KW-1185">Reference proteome</keyword>
<dbReference type="CDD" id="cd07377">
    <property type="entry name" value="WHTH_GntR"/>
    <property type="match status" value="1"/>
</dbReference>
<organism evidence="5 6">
    <name type="scientific">Glycomyces algeriensis</name>
    <dbReference type="NCBI Taxonomy" id="256037"/>
    <lineage>
        <taxon>Bacteria</taxon>
        <taxon>Bacillati</taxon>
        <taxon>Actinomycetota</taxon>
        <taxon>Actinomycetes</taxon>
        <taxon>Glycomycetales</taxon>
        <taxon>Glycomycetaceae</taxon>
        <taxon>Glycomyces</taxon>
    </lineage>
</organism>
<evidence type="ECO:0000256" key="1">
    <source>
        <dbReference type="ARBA" id="ARBA00023015"/>
    </source>
</evidence>
<dbReference type="Pfam" id="PF00392">
    <property type="entry name" value="GntR"/>
    <property type="match status" value="1"/>
</dbReference>
<evidence type="ECO:0000259" key="4">
    <source>
        <dbReference type="PROSITE" id="PS50949"/>
    </source>
</evidence>
<protein>
    <submittedName>
        <fullName evidence="5">GntR family transcriptional regulator</fullName>
    </submittedName>
</protein>
<dbReference type="SMART" id="SM00895">
    <property type="entry name" value="FCD"/>
    <property type="match status" value="1"/>
</dbReference>
<keyword evidence="3" id="KW-0804">Transcription</keyword>
<dbReference type="Pfam" id="PF07729">
    <property type="entry name" value="FCD"/>
    <property type="match status" value="1"/>
</dbReference>
<gene>
    <name evidence="5" type="ORF">GALLR39Z86_34120</name>
</gene>
<dbReference type="AlphaFoldDB" id="A0A9W6GB42"/>
<dbReference type="InterPro" id="IPR036388">
    <property type="entry name" value="WH-like_DNA-bd_sf"/>
</dbReference>
<dbReference type="InterPro" id="IPR011711">
    <property type="entry name" value="GntR_C"/>
</dbReference>
<reference evidence="5" key="1">
    <citation type="submission" date="2022-12" db="EMBL/GenBank/DDBJ databases">
        <title>Reference genome sequencing for broad-spectrum identification of bacterial and archaeal isolates by mass spectrometry.</title>
        <authorList>
            <person name="Sekiguchi Y."/>
            <person name="Tourlousse D.M."/>
        </authorList>
    </citation>
    <scope>NUCLEOTIDE SEQUENCE</scope>
    <source>
        <strain evidence="5">LLR39Z86</strain>
    </source>
</reference>
<name>A0A9W6GB42_9ACTN</name>
<dbReference type="Gene3D" id="1.20.120.530">
    <property type="entry name" value="GntR ligand-binding domain-like"/>
    <property type="match status" value="1"/>
</dbReference>
<dbReference type="InterPro" id="IPR036390">
    <property type="entry name" value="WH_DNA-bd_sf"/>
</dbReference>
<evidence type="ECO:0000256" key="3">
    <source>
        <dbReference type="ARBA" id="ARBA00023163"/>
    </source>
</evidence>
<evidence type="ECO:0000313" key="6">
    <source>
        <dbReference type="Proteomes" id="UP001144313"/>
    </source>
</evidence>